<keyword evidence="4" id="KW-0479">Metal-binding</keyword>
<accession>A0A382KYW3</accession>
<evidence type="ECO:0000256" key="4">
    <source>
        <dbReference type="ARBA" id="ARBA00022723"/>
    </source>
</evidence>
<dbReference type="InterPro" id="IPR051919">
    <property type="entry name" value="W-dependent_AOR"/>
</dbReference>
<dbReference type="Pfam" id="PF01314">
    <property type="entry name" value="AFOR_C"/>
    <property type="match status" value="1"/>
</dbReference>
<dbReference type="SUPFAM" id="SSF56228">
    <property type="entry name" value="Aldehyde ferredoxin oxidoreductase, N-terminal domain"/>
    <property type="match status" value="1"/>
</dbReference>
<dbReference type="Gene3D" id="1.10.569.10">
    <property type="entry name" value="Aldehyde Ferredoxin Oxidoreductase Protein, subunit A, domain 2"/>
    <property type="match status" value="1"/>
</dbReference>
<keyword evidence="5" id="KW-0408">Iron</keyword>
<keyword evidence="6" id="KW-0411">Iron-sulfur</keyword>
<gene>
    <name evidence="8" type="ORF">METZ01_LOCUS281567</name>
</gene>
<evidence type="ECO:0000256" key="6">
    <source>
        <dbReference type="ARBA" id="ARBA00023014"/>
    </source>
</evidence>
<dbReference type="GO" id="GO:0046872">
    <property type="term" value="F:metal ion binding"/>
    <property type="evidence" value="ECO:0007669"/>
    <property type="project" value="UniProtKB-KW"/>
</dbReference>
<evidence type="ECO:0000256" key="3">
    <source>
        <dbReference type="ARBA" id="ARBA00022485"/>
    </source>
</evidence>
<feature type="domain" description="Aldehyde ferredoxin oxidoreductase N-terminal" evidence="7">
    <location>
        <begin position="5"/>
        <end position="214"/>
    </location>
</feature>
<dbReference type="InterPro" id="IPR001203">
    <property type="entry name" value="OxRdtase_Ald_Fedxn_C"/>
</dbReference>
<evidence type="ECO:0000313" key="8">
    <source>
        <dbReference type="EMBL" id="SVC28713.1"/>
    </source>
</evidence>
<evidence type="ECO:0000256" key="1">
    <source>
        <dbReference type="ARBA" id="ARBA00001966"/>
    </source>
</evidence>
<proteinExistence type="inferred from homology"/>
<comment type="cofactor">
    <cofactor evidence="1">
        <name>[4Fe-4S] cluster</name>
        <dbReference type="ChEBI" id="CHEBI:49883"/>
    </cofactor>
</comment>
<dbReference type="SUPFAM" id="SSF48310">
    <property type="entry name" value="Aldehyde ferredoxin oxidoreductase, C-terminal domains"/>
    <property type="match status" value="1"/>
</dbReference>
<evidence type="ECO:0000259" key="7">
    <source>
        <dbReference type="SMART" id="SM00790"/>
    </source>
</evidence>
<dbReference type="GO" id="GO:0016625">
    <property type="term" value="F:oxidoreductase activity, acting on the aldehyde or oxo group of donors, iron-sulfur protein as acceptor"/>
    <property type="evidence" value="ECO:0007669"/>
    <property type="project" value="InterPro"/>
</dbReference>
<sequence length="312" mass="33407">MTIQHDSVWRANVQSRSVSVNKIPQSWTKLGGRALISRILLDEDVAGCDPMGPDNKLIWSVGLLVGHKISSCDRISLGGKSPLTNGIKESNAGGSTGLLLSHLGIRAFILEGQPRSDEWQILRIDDKGGVFESAEDIVGLGVYDASEKLMYRYGKKVGITLIGPGGEMGMYSAGVQNLDKDGVASRICARGGLGAVMGAKRVKAIVIDGANGEKPPLDRPKLFKEARKHYTEKLLAHPQTKSYSDYGTAAMTAICNGFGALPTRNFSSGQFEHSEAIGGETMRELMLERGGDSDTSHACMSGCIIRCSNCFA</sequence>
<protein>
    <recommendedName>
        <fullName evidence="7">Aldehyde ferredoxin oxidoreductase N-terminal domain-containing protein</fullName>
    </recommendedName>
</protein>
<evidence type="ECO:0000256" key="2">
    <source>
        <dbReference type="ARBA" id="ARBA00011032"/>
    </source>
</evidence>
<dbReference type="InterPro" id="IPR036503">
    <property type="entry name" value="Ald_Fedxn_OxRdtase_N_sf"/>
</dbReference>
<reference evidence="8" key="1">
    <citation type="submission" date="2018-05" db="EMBL/GenBank/DDBJ databases">
        <authorList>
            <person name="Lanie J.A."/>
            <person name="Ng W.-L."/>
            <person name="Kazmierczak K.M."/>
            <person name="Andrzejewski T.M."/>
            <person name="Davidsen T.M."/>
            <person name="Wayne K.J."/>
            <person name="Tettelin H."/>
            <person name="Glass J.I."/>
            <person name="Rusch D."/>
            <person name="Podicherti R."/>
            <person name="Tsui H.-C.T."/>
            <person name="Winkler M.E."/>
        </authorList>
    </citation>
    <scope>NUCLEOTIDE SEQUENCE</scope>
</reference>
<feature type="non-terminal residue" evidence="8">
    <location>
        <position position="312"/>
    </location>
</feature>
<dbReference type="GO" id="GO:0051539">
    <property type="term" value="F:4 iron, 4 sulfur cluster binding"/>
    <property type="evidence" value="ECO:0007669"/>
    <property type="project" value="UniProtKB-KW"/>
</dbReference>
<organism evidence="8">
    <name type="scientific">marine metagenome</name>
    <dbReference type="NCBI Taxonomy" id="408172"/>
    <lineage>
        <taxon>unclassified sequences</taxon>
        <taxon>metagenomes</taxon>
        <taxon>ecological metagenomes</taxon>
    </lineage>
</organism>
<dbReference type="InterPro" id="IPR013984">
    <property type="entry name" value="Ald_Fedxn_OxRdtase_dom2"/>
</dbReference>
<dbReference type="InterPro" id="IPR036021">
    <property type="entry name" value="Tungsten_al_ferr_oxy-like_C"/>
</dbReference>
<dbReference type="SMART" id="SM00790">
    <property type="entry name" value="AFOR_N"/>
    <property type="match status" value="1"/>
</dbReference>
<comment type="similarity">
    <text evidence="2">Belongs to the AOR/FOR family.</text>
</comment>
<dbReference type="PANTHER" id="PTHR30038">
    <property type="entry name" value="ALDEHYDE FERREDOXIN OXIDOREDUCTASE"/>
    <property type="match status" value="1"/>
</dbReference>
<name>A0A382KYW3_9ZZZZ</name>
<dbReference type="AlphaFoldDB" id="A0A382KYW3"/>
<evidence type="ECO:0000256" key="5">
    <source>
        <dbReference type="ARBA" id="ARBA00023004"/>
    </source>
</evidence>
<dbReference type="InterPro" id="IPR013983">
    <property type="entry name" value="Ald_Fedxn_OxRdtase_N"/>
</dbReference>
<dbReference type="Gene3D" id="3.60.9.10">
    <property type="entry name" value="Aldehyde ferredoxin oxidoreductase, N-terminal domain"/>
    <property type="match status" value="1"/>
</dbReference>
<dbReference type="EMBL" id="UINC01083218">
    <property type="protein sequence ID" value="SVC28713.1"/>
    <property type="molecule type" value="Genomic_DNA"/>
</dbReference>
<dbReference type="GO" id="GO:0009055">
    <property type="term" value="F:electron transfer activity"/>
    <property type="evidence" value="ECO:0007669"/>
    <property type="project" value="InterPro"/>
</dbReference>
<dbReference type="PANTHER" id="PTHR30038:SF0">
    <property type="entry name" value="TUNGSTEN-CONTAINING ALDEHYDE FERREDOXIN OXIDOREDUCTASE"/>
    <property type="match status" value="1"/>
</dbReference>
<dbReference type="Pfam" id="PF02730">
    <property type="entry name" value="AFOR_N"/>
    <property type="match status" value="1"/>
</dbReference>
<keyword evidence="3" id="KW-0004">4Fe-4S</keyword>